<comment type="caution">
    <text evidence="1">The sequence shown here is derived from an EMBL/GenBank/DDBJ whole genome shotgun (WGS) entry which is preliminary data.</text>
</comment>
<evidence type="ECO:0000313" key="2">
    <source>
        <dbReference type="Proteomes" id="UP000004088"/>
    </source>
</evidence>
<proteinExistence type="predicted"/>
<organism evidence="1 2">
    <name type="scientific">Kingella denitrificans ATCC 33394</name>
    <dbReference type="NCBI Taxonomy" id="888741"/>
    <lineage>
        <taxon>Bacteria</taxon>
        <taxon>Pseudomonadati</taxon>
        <taxon>Pseudomonadota</taxon>
        <taxon>Betaproteobacteria</taxon>
        <taxon>Neisseriales</taxon>
        <taxon>Neisseriaceae</taxon>
        <taxon>Kingella</taxon>
    </lineage>
</organism>
<gene>
    <name evidence="1" type="ORF">HMPREF9098_0954</name>
</gene>
<protein>
    <submittedName>
        <fullName evidence="1">Uncharacterized protein</fullName>
    </submittedName>
</protein>
<dbReference type="EMBL" id="AEWV01000015">
    <property type="protein sequence ID" value="EGC17628.1"/>
    <property type="molecule type" value="Genomic_DNA"/>
</dbReference>
<dbReference type="HOGENOM" id="CLU_3026222_0_0_4"/>
<accession>F0EYM0</accession>
<reference evidence="1 2" key="1">
    <citation type="submission" date="2011-01" db="EMBL/GenBank/DDBJ databases">
        <authorList>
            <person name="Muzny D."/>
            <person name="Qin X."/>
            <person name="Deng J."/>
            <person name="Jiang H."/>
            <person name="Liu Y."/>
            <person name="Qu J."/>
            <person name="Song X.-Z."/>
            <person name="Zhang L."/>
            <person name="Thornton R."/>
            <person name="Coyle M."/>
            <person name="Francisco L."/>
            <person name="Jackson L."/>
            <person name="Javaid M."/>
            <person name="Korchina V."/>
            <person name="Kovar C."/>
            <person name="Mata R."/>
            <person name="Mathew T."/>
            <person name="Ngo R."/>
            <person name="Nguyen L."/>
            <person name="Nguyen N."/>
            <person name="Okwuonu G."/>
            <person name="Ongeri F."/>
            <person name="Pham C."/>
            <person name="Simmons D."/>
            <person name="Wilczek-Boney K."/>
            <person name="Hale W."/>
            <person name="Jakkamsetti A."/>
            <person name="Pham P."/>
            <person name="Ruth R."/>
            <person name="San Lucas F."/>
            <person name="Warren J."/>
            <person name="Zhang J."/>
            <person name="Zhao Z."/>
            <person name="Zhou C."/>
            <person name="Zhu D."/>
            <person name="Lee S."/>
            <person name="Bess C."/>
            <person name="Blankenburg K."/>
            <person name="Forbes L."/>
            <person name="Fu Q."/>
            <person name="Gubbala S."/>
            <person name="Hirani K."/>
            <person name="Jayaseelan J.C."/>
            <person name="Lara F."/>
            <person name="Munidasa M."/>
            <person name="Palculict T."/>
            <person name="Patil S."/>
            <person name="Pu L.-L."/>
            <person name="Saada N."/>
            <person name="Tang L."/>
            <person name="Weissenberger G."/>
            <person name="Zhu Y."/>
            <person name="Hemphill L."/>
            <person name="Shang Y."/>
            <person name="Youmans B."/>
            <person name="Ayvaz T."/>
            <person name="Ross M."/>
            <person name="Santibanez J."/>
            <person name="Aqrawi P."/>
            <person name="Gross S."/>
            <person name="Joshi V."/>
            <person name="Fowler G."/>
            <person name="Nazareth L."/>
            <person name="Reid J."/>
            <person name="Worley K."/>
            <person name="Petrosino J."/>
            <person name="Highlander S."/>
            <person name="Gibbs R."/>
        </authorList>
    </citation>
    <scope>NUCLEOTIDE SEQUENCE [LARGE SCALE GENOMIC DNA]</scope>
    <source>
        <strain evidence="1 2">ATCC 33394</strain>
    </source>
</reference>
<dbReference type="Proteomes" id="UP000004088">
    <property type="component" value="Unassembled WGS sequence"/>
</dbReference>
<sequence length="55" mass="6187">MQKQPALWFVRRAFAAFGLPEKGRPEASASAKPKPFQLCRLPFLFLCPKSSLHSV</sequence>
<evidence type="ECO:0000313" key="1">
    <source>
        <dbReference type="EMBL" id="EGC17628.1"/>
    </source>
</evidence>
<dbReference type="AlphaFoldDB" id="F0EYM0"/>
<keyword evidence="2" id="KW-1185">Reference proteome</keyword>
<name>F0EYM0_9NEIS</name>